<dbReference type="RefSeq" id="XP_002670814.1">
    <property type="nucleotide sequence ID" value="XM_002670768.1"/>
</dbReference>
<evidence type="ECO:0000313" key="3">
    <source>
        <dbReference type="Proteomes" id="UP000006671"/>
    </source>
</evidence>
<dbReference type="Proteomes" id="UP000006671">
    <property type="component" value="Unassembled WGS sequence"/>
</dbReference>
<name>D2VYJ7_NAEGR</name>
<dbReference type="GO" id="GO:0061630">
    <property type="term" value="F:ubiquitin protein ligase activity"/>
    <property type="evidence" value="ECO:0007669"/>
    <property type="project" value="TreeGrafter"/>
</dbReference>
<dbReference type="PANTHER" id="PTHR24104">
    <property type="entry name" value="E3 UBIQUITIN-PROTEIN LIGASE NHLRC1-RELATED"/>
    <property type="match status" value="1"/>
</dbReference>
<keyword evidence="3" id="KW-1185">Reference proteome</keyword>
<feature type="region of interest" description="Disordered" evidence="1">
    <location>
        <begin position="1"/>
        <end position="35"/>
    </location>
</feature>
<feature type="compositionally biased region" description="Basic and acidic residues" evidence="1">
    <location>
        <begin position="24"/>
        <end position="35"/>
    </location>
</feature>
<dbReference type="VEuPathDB" id="AmoebaDB:NAEGRDRAFT_53278"/>
<protein>
    <submittedName>
        <fullName evidence="2">Predicted protein</fullName>
    </submittedName>
</protein>
<dbReference type="GO" id="GO:0000209">
    <property type="term" value="P:protein polyubiquitination"/>
    <property type="evidence" value="ECO:0007669"/>
    <property type="project" value="TreeGrafter"/>
</dbReference>
<sequence length="371" mass="42052">MLASSSSVDNNDENFESRLKKRKINPEEAKQEETKLTSEEVDNLFAKLGKKLKSKIPVAFSLDFEYVQTKGDKFNTPEKMNAPLDVKISYRNEIILVSDSVNGRIMVFDLNSGLYKSDFFTELAPWQFVLEENYDGEKNEALICSTGNNYLKYDLLQLLKSDRSRRATPIWKTKFERFSCFQCCAIKYETSGNTLYCCNSATDTIVVYSCANGSVVKKITQAVSFEIPNDPINYSFARPVGIDYNFNSGAHEFVLAMMGESVFYIRESPDGTWVVRNELETTVVQDGSEKTILDMPCAALIDRNNHNVIICSYGTSSMAVFNKEGTFIKSFGARGRNENNRFMDQTSCCLNEITGELLIVDSHNNRVQIYK</sequence>
<dbReference type="GeneID" id="8858020"/>
<dbReference type="PANTHER" id="PTHR24104:SF47">
    <property type="entry name" value="E3 UBIQUITIN-PROTEIN LIGASE NHLRC1"/>
    <property type="match status" value="1"/>
</dbReference>
<dbReference type="OrthoDB" id="342730at2759"/>
<proteinExistence type="predicted"/>
<organism evidence="3">
    <name type="scientific">Naegleria gruberi</name>
    <name type="common">Amoeba</name>
    <dbReference type="NCBI Taxonomy" id="5762"/>
    <lineage>
        <taxon>Eukaryota</taxon>
        <taxon>Discoba</taxon>
        <taxon>Heterolobosea</taxon>
        <taxon>Tetramitia</taxon>
        <taxon>Eutetramitia</taxon>
        <taxon>Vahlkampfiidae</taxon>
        <taxon>Naegleria</taxon>
    </lineage>
</organism>
<dbReference type="AlphaFoldDB" id="D2VYJ7"/>
<evidence type="ECO:0000256" key="1">
    <source>
        <dbReference type="SAM" id="MobiDB-lite"/>
    </source>
</evidence>
<dbReference type="InterPro" id="IPR050952">
    <property type="entry name" value="TRIM-NHL_E3_ligases"/>
</dbReference>
<reference evidence="2 3" key="1">
    <citation type="journal article" date="2010" name="Cell">
        <title>The genome of Naegleria gruberi illuminates early eukaryotic versatility.</title>
        <authorList>
            <person name="Fritz-Laylin L.K."/>
            <person name="Prochnik S.E."/>
            <person name="Ginger M.L."/>
            <person name="Dacks J.B."/>
            <person name="Carpenter M.L."/>
            <person name="Field M.C."/>
            <person name="Kuo A."/>
            <person name="Paredez A."/>
            <person name="Chapman J."/>
            <person name="Pham J."/>
            <person name="Shu S."/>
            <person name="Neupane R."/>
            <person name="Cipriano M."/>
            <person name="Mancuso J."/>
            <person name="Tu H."/>
            <person name="Salamov A."/>
            <person name="Lindquist E."/>
            <person name="Shapiro H."/>
            <person name="Lucas S."/>
            <person name="Grigoriev I.V."/>
            <person name="Cande W.Z."/>
            <person name="Fulton C."/>
            <person name="Rokhsar D.S."/>
            <person name="Dawson S.C."/>
        </authorList>
    </citation>
    <scope>NUCLEOTIDE SEQUENCE [LARGE SCALE GENOMIC DNA]</scope>
    <source>
        <strain evidence="2 3">NEG-M</strain>
    </source>
</reference>
<dbReference type="GO" id="GO:0043161">
    <property type="term" value="P:proteasome-mediated ubiquitin-dependent protein catabolic process"/>
    <property type="evidence" value="ECO:0007669"/>
    <property type="project" value="TreeGrafter"/>
</dbReference>
<dbReference type="InParanoid" id="D2VYJ7"/>
<evidence type="ECO:0000313" key="2">
    <source>
        <dbReference type="EMBL" id="EFC38070.1"/>
    </source>
</evidence>
<dbReference type="Gene3D" id="2.120.10.30">
    <property type="entry name" value="TolB, C-terminal domain"/>
    <property type="match status" value="2"/>
</dbReference>
<gene>
    <name evidence="2" type="ORF">NAEGRDRAFT_53278</name>
</gene>
<dbReference type="EMBL" id="GG738911">
    <property type="protein sequence ID" value="EFC38070.1"/>
    <property type="molecule type" value="Genomic_DNA"/>
</dbReference>
<accession>D2VYJ7</accession>
<dbReference type="InterPro" id="IPR011042">
    <property type="entry name" value="6-blade_b-propeller_TolB-like"/>
</dbReference>
<dbReference type="KEGG" id="ngr:NAEGRDRAFT_53278"/>
<dbReference type="SUPFAM" id="SSF101898">
    <property type="entry name" value="NHL repeat"/>
    <property type="match status" value="1"/>
</dbReference>